<evidence type="ECO:0000256" key="2">
    <source>
        <dbReference type="SAM" id="Phobius"/>
    </source>
</evidence>
<proteinExistence type="predicted"/>
<keyword evidence="2" id="KW-0472">Membrane</keyword>
<keyword evidence="2" id="KW-1133">Transmembrane helix</keyword>
<reference evidence="5" key="1">
    <citation type="journal article" date="2011" name="Nat. Commun.">
        <title>Effector diversification within compartments of the Leptosphaeria maculans genome affected by Repeat-Induced Point mutations.</title>
        <authorList>
            <person name="Rouxel T."/>
            <person name="Grandaubert J."/>
            <person name="Hane J.K."/>
            <person name="Hoede C."/>
            <person name="van de Wouw A.P."/>
            <person name="Couloux A."/>
            <person name="Dominguez V."/>
            <person name="Anthouard V."/>
            <person name="Bally P."/>
            <person name="Bourras S."/>
            <person name="Cozijnsen A.J."/>
            <person name="Ciuffetti L.M."/>
            <person name="Degrave A."/>
            <person name="Dilmaghani A."/>
            <person name="Duret L."/>
            <person name="Fudal I."/>
            <person name="Goodwin S.B."/>
            <person name="Gout L."/>
            <person name="Glaser N."/>
            <person name="Linglin J."/>
            <person name="Kema G.H.J."/>
            <person name="Lapalu N."/>
            <person name="Lawrence C.B."/>
            <person name="May K."/>
            <person name="Meyer M."/>
            <person name="Ollivier B."/>
            <person name="Poulain J."/>
            <person name="Schoch C.L."/>
            <person name="Simon A."/>
            <person name="Spatafora J.W."/>
            <person name="Stachowiak A."/>
            <person name="Turgeon B.G."/>
            <person name="Tyler B.M."/>
            <person name="Vincent D."/>
            <person name="Weissenbach J."/>
            <person name="Amselem J."/>
            <person name="Quesneville H."/>
            <person name="Oliver R.P."/>
            <person name="Wincker P."/>
            <person name="Balesdent M.-H."/>
            <person name="Howlett B.J."/>
        </authorList>
    </citation>
    <scope>NUCLEOTIDE SEQUENCE [LARGE SCALE GENOMIC DNA]</scope>
    <source>
        <strain evidence="5">JN3 / isolate v23.1.3 / race Av1-4-5-6-7-8</strain>
    </source>
</reference>
<feature type="region of interest" description="Disordered" evidence="1">
    <location>
        <begin position="169"/>
        <end position="188"/>
    </location>
</feature>
<protein>
    <submittedName>
        <fullName evidence="4">Predicted protein</fullName>
    </submittedName>
</protein>
<feature type="compositionally biased region" description="Polar residues" evidence="1">
    <location>
        <begin position="174"/>
        <end position="186"/>
    </location>
</feature>
<gene>
    <name evidence="4" type="ORF">LEMA_P092870.1</name>
</gene>
<keyword evidence="3" id="KW-0732">Signal</keyword>
<dbReference type="InParanoid" id="E5A2T2"/>
<sequence>MSSIWTAFLPLTTIFTAPAECWNSEPWIIQNVATTWWKQGSDLVASCFPPAFPFSLSSIIYSPGLCPEGWTSACDRQIMSSGQELKVVLCCPAARLGGSIRLRSSVFCRQSGLEDKLSEHDLPRRMGLPAARAEAQSTSISSSSDLPSRTGLPEPASTASFAASSTSAFLPVDTTPSNPSGTTSDGLSKGSIAGIAVGSVIGIALISLLRYIARALHRCHRGSGNASLRPVVQDAEQHGKVQSEATHYQDATPTEMGAVEERAISELTGR</sequence>
<name>E5A2T2_LEPMJ</name>
<accession>E5A2T2</accession>
<evidence type="ECO:0000313" key="4">
    <source>
        <dbReference type="EMBL" id="CBX97878.1"/>
    </source>
</evidence>
<feature type="region of interest" description="Disordered" evidence="1">
    <location>
        <begin position="128"/>
        <end position="158"/>
    </location>
</feature>
<evidence type="ECO:0000313" key="5">
    <source>
        <dbReference type="Proteomes" id="UP000002668"/>
    </source>
</evidence>
<dbReference type="VEuPathDB" id="FungiDB:LEMA_P092870.1"/>
<dbReference type="OrthoDB" id="3563651at2759"/>
<keyword evidence="5" id="KW-1185">Reference proteome</keyword>
<dbReference type="EMBL" id="FP929132">
    <property type="protein sequence ID" value="CBX97878.1"/>
    <property type="molecule type" value="Genomic_DNA"/>
</dbReference>
<evidence type="ECO:0000256" key="3">
    <source>
        <dbReference type="SAM" id="SignalP"/>
    </source>
</evidence>
<feature type="chain" id="PRO_5003194993" evidence="3">
    <location>
        <begin position="22"/>
        <end position="270"/>
    </location>
</feature>
<feature type="transmembrane region" description="Helical" evidence="2">
    <location>
        <begin position="192"/>
        <end position="213"/>
    </location>
</feature>
<feature type="signal peptide" evidence="3">
    <location>
        <begin position="1"/>
        <end position="21"/>
    </location>
</feature>
<keyword evidence="2" id="KW-0812">Transmembrane</keyword>
<dbReference type="Proteomes" id="UP000002668">
    <property type="component" value="Genome"/>
</dbReference>
<dbReference type="AlphaFoldDB" id="E5A2T2"/>
<organism evidence="5">
    <name type="scientific">Leptosphaeria maculans (strain JN3 / isolate v23.1.3 / race Av1-4-5-6-7-8)</name>
    <name type="common">Blackleg fungus</name>
    <name type="synonym">Phoma lingam</name>
    <dbReference type="NCBI Taxonomy" id="985895"/>
    <lineage>
        <taxon>Eukaryota</taxon>
        <taxon>Fungi</taxon>
        <taxon>Dikarya</taxon>
        <taxon>Ascomycota</taxon>
        <taxon>Pezizomycotina</taxon>
        <taxon>Dothideomycetes</taxon>
        <taxon>Pleosporomycetidae</taxon>
        <taxon>Pleosporales</taxon>
        <taxon>Pleosporineae</taxon>
        <taxon>Leptosphaeriaceae</taxon>
        <taxon>Plenodomus</taxon>
        <taxon>Plenodomus lingam/Leptosphaeria maculans species complex</taxon>
    </lineage>
</organism>
<feature type="compositionally biased region" description="Low complexity" evidence="1">
    <location>
        <begin position="137"/>
        <end position="148"/>
    </location>
</feature>
<dbReference type="HOGENOM" id="CLU_063502_0_0_1"/>
<evidence type="ECO:0000256" key="1">
    <source>
        <dbReference type="SAM" id="MobiDB-lite"/>
    </source>
</evidence>